<dbReference type="Proteomes" id="UP001446871">
    <property type="component" value="Unassembled WGS sequence"/>
</dbReference>
<evidence type="ECO:0000313" key="1">
    <source>
        <dbReference type="EMBL" id="KAK8067916.1"/>
    </source>
</evidence>
<gene>
    <name evidence="1" type="ORF">PG996_007028</name>
</gene>
<comment type="caution">
    <text evidence="1">The sequence shown here is derived from an EMBL/GenBank/DDBJ whole genome shotgun (WGS) entry which is preliminary data.</text>
</comment>
<name>A0ABR1V9P0_9PEZI</name>
<keyword evidence="2" id="KW-1185">Reference proteome</keyword>
<proteinExistence type="predicted"/>
<evidence type="ECO:0000313" key="2">
    <source>
        <dbReference type="Proteomes" id="UP001446871"/>
    </source>
</evidence>
<accession>A0ABR1V9P0</accession>
<dbReference type="EMBL" id="JAQQWM010000004">
    <property type="protein sequence ID" value="KAK8067916.1"/>
    <property type="molecule type" value="Genomic_DNA"/>
</dbReference>
<organism evidence="1 2">
    <name type="scientific">Apiospora saccharicola</name>
    <dbReference type="NCBI Taxonomy" id="335842"/>
    <lineage>
        <taxon>Eukaryota</taxon>
        <taxon>Fungi</taxon>
        <taxon>Dikarya</taxon>
        <taxon>Ascomycota</taxon>
        <taxon>Pezizomycotina</taxon>
        <taxon>Sordariomycetes</taxon>
        <taxon>Xylariomycetidae</taxon>
        <taxon>Amphisphaeriales</taxon>
        <taxon>Apiosporaceae</taxon>
        <taxon>Apiospora</taxon>
    </lineage>
</organism>
<reference evidence="1 2" key="1">
    <citation type="submission" date="2023-01" db="EMBL/GenBank/DDBJ databases">
        <title>Analysis of 21 Apiospora genomes using comparative genomics revels a genus with tremendous synthesis potential of carbohydrate active enzymes and secondary metabolites.</title>
        <authorList>
            <person name="Sorensen T."/>
        </authorList>
    </citation>
    <scope>NUCLEOTIDE SEQUENCE [LARGE SCALE GENOMIC DNA]</scope>
    <source>
        <strain evidence="1 2">CBS 83171</strain>
    </source>
</reference>
<protein>
    <submittedName>
        <fullName evidence="1">Uncharacterized protein</fullName>
    </submittedName>
</protein>
<sequence length="473" mass="51378">MTETVTPTDSEPEFTAVLNMEQKRTHGLESTSSTTSTSSGDDFIIYGRDLPTHSELWSVPTITMRRSRTLTVPLSLETGDGLELPNKKRMVDISSLTIDLALPTVTDDILPSVTLTDDLPLETDDLDLDPDLGFMHKRAMVLPSVTTDDLALPTETDDLLPSLTLTDDIPVETDDLDLGLMKRSMVVPSVTDDLDLPTMTASFMPSLTLTDDLPLETDDLGLDLMNKRAAVSVTDMLLPTETDDLALPSLTISSMDLPLETDDLDGLLDDIIEKRNMMNHRPSHTVSSDILPSLTVSSLLDLPQQTDDLELPLDIDEKRDMMKHRPTHSLSRFPVVVPSATRLFPSSSDVLPLPLETAAAVDPDLDFAMHKSKRQEEEAVAGEDDKRIKPTKLFPSLPTASTSVSVSGLVLPKPSVTAPPQVHDHCGDCGAKCVAAKDVEGILKCVEDCVAHCLSHLPVQTGSVVVNSLSMSQ</sequence>